<sequence length="82" mass="9172">MKRKKKLWVQTVKTVSTSPPEGIFTKDAKTIAKTLAKPSISPKGIGSAIKMVQYFINRAGKGLSKARKRELEKAKKILQEMK</sequence>
<dbReference type="Pfam" id="PF11373">
    <property type="entry name" value="DUF3175"/>
    <property type="match status" value="1"/>
</dbReference>
<evidence type="ECO:0000313" key="1">
    <source>
        <dbReference type="EMBL" id="GAJ06993.1"/>
    </source>
</evidence>
<reference evidence="1" key="1">
    <citation type="journal article" date="2014" name="Front. Microbiol.">
        <title>High frequency of phylogenetically diverse reductive dehalogenase-homologous genes in deep subseafloor sedimentary metagenomes.</title>
        <authorList>
            <person name="Kawai M."/>
            <person name="Futagami T."/>
            <person name="Toyoda A."/>
            <person name="Takaki Y."/>
            <person name="Nishi S."/>
            <person name="Hori S."/>
            <person name="Arai W."/>
            <person name="Tsubouchi T."/>
            <person name="Morono Y."/>
            <person name="Uchiyama I."/>
            <person name="Ito T."/>
            <person name="Fujiyama A."/>
            <person name="Inagaki F."/>
            <person name="Takami H."/>
        </authorList>
    </citation>
    <scope>NUCLEOTIDE SEQUENCE</scope>
    <source>
        <strain evidence="1">Expedition CK06-06</strain>
    </source>
</reference>
<evidence type="ECO:0008006" key="2">
    <source>
        <dbReference type="Google" id="ProtNLM"/>
    </source>
</evidence>
<protein>
    <recommendedName>
        <fullName evidence="2">DUF3175 domain-containing protein</fullName>
    </recommendedName>
</protein>
<accession>X1TNW5</accession>
<dbReference type="InterPro" id="IPR021513">
    <property type="entry name" value="Phage_RSL1_Orf186"/>
</dbReference>
<dbReference type="AlphaFoldDB" id="X1TNW5"/>
<dbReference type="EMBL" id="BARW01029210">
    <property type="protein sequence ID" value="GAJ06993.1"/>
    <property type="molecule type" value="Genomic_DNA"/>
</dbReference>
<gene>
    <name evidence="1" type="ORF">S12H4_46998</name>
</gene>
<organism evidence="1">
    <name type="scientific">marine sediment metagenome</name>
    <dbReference type="NCBI Taxonomy" id="412755"/>
    <lineage>
        <taxon>unclassified sequences</taxon>
        <taxon>metagenomes</taxon>
        <taxon>ecological metagenomes</taxon>
    </lineage>
</organism>
<proteinExistence type="predicted"/>
<comment type="caution">
    <text evidence="1">The sequence shown here is derived from an EMBL/GenBank/DDBJ whole genome shotgun (WGS) entry which is preliminary data.</text>
</comment>
<name>X1TNW5_9ZZZZ</name>